<dbReference type="InterPro" id="IPR043519">
    <property type="entry name" value="NT_sf"/>
</dbReference>
<dbReference type="InterPro" id="IPR041633">
    <property type="entry name" value="Polbeta"/>
</dbReference>
<dbReference type="RefSeq" id="WP_106499694.1">
    <property type="nucleotide sequence ID" value="NZ_PXVC01000017.1"/>
</dbReference>
<gene>
    <name evidence="2" type="ORF">C7K08_05800</name>
</gene>
<dbReference type="Gene3D" id="3.30.460.10">
    <property type="entry name" value="Beta Polymerase, domain 2"/>
    <property type="match status" value="1"/>
</dbReference>
<dbReference type="AlphaFoldDB" id="A0A2P7EF90"/>
<dbReference type="InterPro" id="IPR052930">
    <property type="entry name" value="TA_antitoxin_MntA"/>
</dbReference>
<keyword evidence="3" id="KW-1185">Reference proteome</keyword>
<accession>A0A2P7EF90</accession>
<feature type="domain" description="Polymerase beta nucleotidyltransferase" evidence="1">
    <location>
        <begin position="11"/>
        <end position="101"/>
    </location>
</feature>
<protein>
    <recommendedName>
        <fullName evidence="1">Polymerase beta nucleotidyltransferase domain-containing protein</fullName>
    </recommendedName>
</protein>
<dbReference type="Pfam" id="PF18765">
    <property type="entry name" value="Polbeta"/>
    <property type="match status" value="1"/>
</dbReference>
<dbReference type="Proteomes" id="UP000240206">
    <property type="component" value="Unassembled WGS sequence"/>
</dbReference>
<evidence type="ECO:0000259" key="1">
    <source>
        <dbReference type="Pfam" id="PF18765"/>
    </source>
</evidence>
<dbReference type="CDD" id="cd05403">
    <property type="entry name" value="NT_KNTase_like"/>
    <property type="match status" value="1"/>
</dbReference>
<dbReference type="EMBL" id="PXVC01000017">
    <property type="protein sequence ID" value="PSI01895.1"/>
    <property type="molecule type" value="Genomic_DNA"/>
</dbReference>
<dbReference type="PANTHER" id="PTHR43852">
    <property type="entry name" value="NUCLEOTIDYLTRANSFERASE"/>
    <property type="match status" value="1"/>
</dbReference>
<sequence>MNHGLREVTVERIRAVLAQFPEVEKAVLYGSRAKQTYRPGSDIDLTLCGDELDHTLLTRISNELDELLLPYQIDLSLMASLSHPALLNHISRVGVVLYAKSSAPLKACSFENQSHLLQ</sequence>
<reference evidence="3" key="1">
    <citation type="submission" date="2018-03" db="EMBL/GenBank/DDBJ databases">
        <title>Ecological and genomic features of two cosmopolitan and abundant freshwater picocyanobacteria.</title>
        <authorList>
            <person name="Cabello-Yeves P.J."/>
            <person name="Picazo A."/>
            <person name="Camacho A."/>
            <person name="Callieri C."/>
            <person name="Rosselli R."/>
            <person name="Roda-Garcia J."/>
            <person name="Coutinho F.H."/>
            <person name="Rodriguez-Valera F."/>
        </authorList>
    </citation>
    <scope>NUCLEOTIDE SEQUENCE [LARGE SCALE GENOMIC DNA]</scope>
    <source>
        <strain evidence="3">Tous</strain>
    </source>
</reference>
<dbReference type="SUPFAM" id="SSF81301">
    <property type="entry name" value="Nucleotidyltransferase"/>
    <property type="match status" value="1"/>
</dbReference>
<evidence type="ECO:0000313" key="2">
    <source>
        <dbReference type="EMBL" id="PSI01895.1"/>
    </source>
</evidence>
<organism evidence="2 3">
    <name type="scientific">Synechococcus lacustris str. Tous</name>
    <dbReference type="NCBI Taxonomy" id="1910958"/>
    <lineage>
        <taxon>Bacteria</taxon>
        <taxon>Bacillati</taxon>
        <taxon>Cyanobacteriota</taxon>
        <taxon>Cyanophyceae</taxon>
        <taxon>Synechococcales</taxon>
        <taxon>Synechococcaceae</taxon>
        <taxon>Synechococcus</taxon>
    </lineage>
</organism>
<name>A0A2P7EF90_9SYNE</name>
<proteinExistence type="predicted"/>
<evidence type="ECO:0000313" key="3">
    <source>
        <dbReference type="Proteomes" id="UP000240206"/>
    </source>
</evidence>
<dbReference type="STRING" id="1910958.BTM30_06865"/>
<dbReference type="PANTHER" id="PTHR43852:SF2">
    <property type="entry name" value="PROTEIN ADENYLYLTRANSFERASE MNTA"/>
    <property type="match status" value="1"/>
</dbReference>
<comment type="caution">
    <text evidence="2">The sequence shown here is derived from an EMBL/GenBank/DDBJ whole genome shotgun (WGS) entry which is preliminary data.</text>
</comment>